<dbReference type="AlphaFoldDB" id="A0A4Q1SKI7"/>
<dbReference type="EMBL" id="SDMK01000001">
    <property type="protein sequence ID" value="RXS97810.1"/>
    <property type="molecule type" value="Genomic_DNA"/>
</dbReference>
<protein>
    <submittedName>
        <fullName evidence="1">DUF2384 domain-containing protein</fullName>
    </submittedName>
</protein>
<dbReference type="RefSeq" id="WP_129207589.1">
    <property type="nucleotide sequence ID" value="NZ_BMGU01000001.1"/>
</dbReference>
<gene>
    <name evidence="1" type="ORF">ESZ00_08095</name>
</gene>
<accession>A0A4Q1SKI7</accession>
<name>A0A4Q1SKI7_9BACT</name>
<dbReference type="Proteomes" id="UP000290253">
    <property type="component" value="Unassembled WGS sequence"/>
</dbReference>
<dbReference type="OrthoDB" id="117888at2"/>
<keyword evidence="2" id="KW-1185">Reference proteome</keyword>
<proteinExistence type="predicted"/>
<comment type="caution">
    <text evidence="1">The sequence shown here is derived from an EMBL/GenBank/DDBJ whole genome shotgun (WGS) entry which is preliminary data.</text>
</comment>
<organism evidence="1 2">
    <name type="scientific">Silvibacterium dinghuense</name>
    <dbReference type="NCBI Taxonomy" id="1560006"/>
    <lineage>
        <taxon>Bacteria</taxon>
        <taxon>Pseudomonadati</taxon>
        <taxon>Acidobacteriota</taxon>
        <taxon>Terriglobia</taxon>
        <taxon>Terriglobales</taxon>
        <taxon>Acidobacteriaceae</taxon>
        <taxon>Silvibacterium</taxon>
    </lineage>
</organism>
<sequence length="151" mass="16600">MAASLALPNVPGYRSEVAADLSDPAVRRRLSPAAVKGFLTIVDKWGLKDPESRALLGGISSGSYYAWKKDARGRTLDRALDQDMLTRISILLGIFKALNILYSRKLADAWITLPNTNPMFRGAPPLAYIIQRGQPGMLHVRQLLDARRGGQ</sequence>
<evidence type="ECO:0000313" key="2">
    <source>
        <dbReference type="Proteomes" id="UP000290253"/>
    </source>
</evidence>
<evidence type="ECO:0000313" key="1">
    <source>
        <dbReference type="EMBL" id="RXS97810.1"/>
    </source>
</evidence>
<reference evidence="1 2" key="1">
    <citation type="journal article" date="2016" name="Int. J. Syst. Evol. Microbiol.">
        <title>Acidipila dinghuensis sp. nov., an acidobacterium isolated from forest soil.</title>
        <authorList>
            <person name="Jiang Y.W."/>
            <person name="Wang J."/>
            <person name="Chen M.H."/>
            <person name="Lv Y.Y."/>
            <person name="Qiu L.H."/>
        </authorList>
    </citation>
    <scope>NUCLEOTIDE SEQUENCE [LARGE SCALE GENOMIC DNA]</scope>
    <source>
        <strain evidence="1 2">DHOF10</strain>
    </source>
</reference>